<name>A0ACB9JMX7_9ASTR</name>
<reference evidence="1 2" key="2">
    <citation type="journal article" date="2022" name="Mol. Ecol. Resour.">
        <title>The genomes of chicory, endive, great burdock and yacon provide insights into Asteraceae paleo-polyploidization history and plant inulin production.</title>
        <authorList>
            <person name="Fan W."/>
            <person name="Wang S."/>
            <person name="Wang H."/>
            <person name="Wang A."/>
            <person name="Jiang F."/>
            <person name="Liu H."/>
            <person name="Zhao H."/>
            <person name="Xu D."/>
            <person name="Zhang Y."/>
        </authorList>
    </citation>
    <scope>NUCLEOTIDE SEQUENCE [LARGE SCALE GENOMIC DNA]</scope>
    <source>
        <strain evidence="2">cv. Yunnan</strain>
        <tissue evidence="1">Leaves</tissue>
    </source>
</reference>
<keyword evidence="2" id="KW-1185">Reference proteome</keyword>
<sequence>MNAVSKESKPQPFEGNQKVKDPTPKAREQERTQQKMVSSTRKKVDSVAVGRTESPRTKDEVLRRRNRTLNSLSTPSKHKILVLKEKKINEVCIRSKPEEINIKRSNSVSNALEEINTKRSSSVSNALEEINTKRSNSVSNAPEEINTKRSKLISNANEAELTTRSYDIVPVFENETKSDPHITSENRSCW</sequence>
<organism evidence="1 2">
    <name type="scientific">Smallanthus sonchifolius</name>
    <dbReference type="NCBI Taxonomy" id="185202"/>
    <lineage>
        <taxon>Eukaryota</taxon>
        <taxon>Viridiplantae</taxon>
        <taxon>Streptophyta</taxon>
        <taxon>Embryophyta</taxon>
        <taxon>Tracheophyta</taxon>
        <taxon>Spermatophyta</taxon>
        <taxon>Magnoliopsida</taxon>
        <taxon>eudicotyledons</taxon>
        <taxon>Gunneridae</taxon>
        <taxon>Pentapetalae</taxon>
        <taxon>asterids</taxon>
        <taxon>campanulids</taxon>
        <taxon>Asterales</taxon>
        <taxon>Asteraceae</taxon>
        <taxon>Asteroideae</taxon>
        <taxon>Heliantheae alliance</taxon>
        <taxon>Millerieae</taxon>
        <taxon>Smallanthus</taxon>
    </lineage>
</organism>
<proteinExistence type="predicted"/>
<protein>
    <submittedName>
        <fullName evidence="1">Uncharacterized protein</fullName>
    </submittedName>
</protein>
<dbReference type="EMBL" id="CM042020">
    <property type="protein sequence ID" value="KAI3821056.1"/>
    <property type="molecule type" value="Genomic_DNA"/>
</dbReference>
<accession>A0ACB9JMX7</accession>
<evidence type="ECO:0000313" key="1">
    <source>
        <dbReference type="EMBL" id="KAI3821056.1"/>
    </source>
</evidence>
<gene>
    <name evidence="1" type="ORF">L1987_08612</name>
</gene>
<reference evidence="2" key="1">
    <citation type="journal article" date="2022" name="Mol. Ecol. Resour.">
        <title>The genomes of chicory, endive, great burdock and yacon provide insights into Asteraceae palaeo-polyploidization history and plant inulin production.</title>
        <authorList>
            <person name="Fan W."/>
            <person name="Wang S."/>
            <person name="Wang H."/>
            <person name="Wang A."/>
            <person name="Jiang F."/>
            <person name="Liu H."/>
            <person name="Zhao H."/>
            <person name="Xu D."/>
            <person name="Zhang Y."/>
        </authorList>
    </citation>
    <scope>NUCLEOTIDE SEQUENCE [LARGE SCALE GENOMIC DNA]</scope>
    <source>
        <strain evidence="2">cv. Yunnan</strain>
    </source>
</reference>
<dbReference type="Proteomes" id="UP001056120">
    <property type="component" value="Linkage Group LG03"/>
</dbReference>
<comment type="caution">
    <text evidence="1">The sequence shown here is derived from an EMBL/GenBank/DDBJ whole genome shotgun (WGS) entry which is preliminary data.</text>
</comment>
<evidence type="ECO:0000313" key="2">
    <source>
        <dbReference type="Proteomes" id="UP001056120"/>
    </source>
</evidence>